<dbReference type="SUPFAM" id="SSF46785">
    <property type="entry name" value="Winged helix' DNA-binding domain"/>
    <property type="match status" value="1"/>
</dbReference>
<dbReference type="Pfam" id="PF01037">
    <property type="entry name" value="AsnC_trans_reg"/>
    <property type="match status" value="1"/>
</dbReference>
<reference evidence="5" key="1">
    <citation type="submission" date="2022-12" db="EMBL/GenBank/DDBJ databases">
        <title>Reference genome sequencing for broad-spectrum identification of bacterial and archaeal isolates by mass spectrometry.</title>
        <authorList>
            <person name="Sekiguchi Y."/>
            <person name="Tourlousse D.M."/>
        </authorList>
    </citation>
    <scope>NUCLEOTIDE SEQUENCE</scope>
    <source>
        <strain evidence="5">14</strain>
    </source>
</reference>
<evidence type="ECO:0000256" key="1">
    <source>
        <dbReference type="ARBA" id="ARBA00023015"/>
    </source>
</evidence>
<evidence type="ECO:0000313" key="6">
    <source>
        <dbReference type="Proteomes" id="UP001144396"/>
    </source>
</evidence>
<evidence type="ECO:0000256" key="3">
    <source>
        <dbReference type="ARBA" id="ARBA00023163"/>
    </source>
</evidence>
<gene>
    <name evidence="5" type="ORF">ARHIZOSPH14_08100</name>
</gene>
<dbReference type="InterPro" id="IPR019887">
    <property type="entry name" value="Tscrpt_reg_AsnC/Lrp_C"/>
</dbReference>
<dbReference type="Gene3D" id="3.30.70.920">
    <property type="match status" value="1"/>
</dbReference>
<dbReference type="EMBL" id="BSDP01000001">
    <property type="protein sequence ID" value="GLI26568.1"/>
    <property type="molecule type" value="Genomic_DNA"/>
</dbReference>
<dbReference type="GO" id="GO:0043565">
    <property type="term" value="F:sequence-specific DNA binding"/>
    <property type="evidence" value="ECO:0007669"/>
    <property type="project" value="InterPro"/>
</dbReference>
<keyword evidence="1" id="KW-0805">Transcription regulation</keyword>
<evidence type="ECO:0000256" key="2">
    <source>
        <dbReference type="ARBA" id="ARBA00023125"/>
    </source>
</evidence>
<keyword evidence="2" id="KW-0238">DNA-binding</keyword>
<dbReference type="PROSITE" id="PS50956">
    <property type="entry name" value="HTH_ASNC_2"/>
    <property type="match status" value="1"/>
</dbReference>
<organism evidence="5 6">
    <name type="scientific">Agromyces rhizosphaerae</name>
    <dbReference type="NCBI Taxonomy" id="88374"/>
    <lineage>
        <taxon>Bacteria</taxon>
        <taxon>Bacillati</taxon>
        <taxon>Actinomycetota</taxon>
        <taxon>Actinomycetes</taxon>
        <taxon>Micrococcales</taxon>
        <taxon>Microbacteriaceae</taxon>
        <taxon>Agromyces</taxon>
    </lineage>
</organism>
<dbReference type="RefSeq" id="WP_281882580.1">
    <property type="nucleotide sequence ID" value="NZ_BSDP01000001.1"/>
</dbReference>
<sequence>MDEIDPLDARILLALDDEPDATILTLSRRLGIARNTAHARLRRLADRGVLGDTSRRIDPAALGLKLTAFISLEARQADAPATESALVQIPEVVEVHSTTGDADYLLKVVARDTSDLRRITADILAIDGVERSGTVISLDEVMGPRVSALLERVAAG</sequence>
<name>A0A9W6FQY4_9MICO</name>
<dbReference type="PANTHER" id="PTHR30154">
    <property type="entry name" value="LEUCINE-RESPONSIVE REGULATORY PROTEIN"/>
    <property type="match status" value="1"/>
</dbReference>
<evidence type="ECO:0000259" key="4">
    <source>
        <dbReference type="PROSITE" id="PS50956"/>
    </source>
</evidence>
<evidence type="ECO:0000313" key="5">
    <source>
        <dbReference type="EMBL" id="GLI26568.1"/>
    </source>
</evidence>
<proteinExistence type="predicted"/>
<feature type="domain" description="HTH asnC-type" evidence="4">
    <location>
        <begin position="4"/>
        <end position="65"/>
    </location>
</feature>
<dbReference type="SUPFAM" id="SSF54909">
    <property type="entry name" value="Dimeric alpha+beta barrel"/>
    <property type="match status" value="1"/>
</dbReference>
<dbReference type="InterPro" id="IPR036390">
    <property type="entry name" value="WH_DNA-bd_sf"/>
</dbReference>
<dbReference type="Proteomes" id="UP001144396">
    <property type="component" value="Unassembled WGS sequence"/>
</dbReference>
<accession>A0A9W6FQY4</accession>
<dbReference type="AlphaFoldDB" id="A0A9W6FQY4"/>
<dbReference type="Pfam" id="PF13412">
    <property type="entry name" value="HTH_24"/>
    <property type="match status" value="1"/>
</dbReference>
<dbReference type="PRINTS" id="PR00033">
    <property type="entry name" value="HTHASNC"/>
</dbReference>
<dbReference type="SMART" id="SM00344">
    <property type="entry name" value="HTH_ASNC"/>
    <property type="match status" value="1"/>
</dbReference>
<dbReference type="GO" id="GO:0005829">
    <property type="term" value="C:cytosol"/>
    <property type="evidence" value="ECO:0007669"/>
    <property type="project" value="TreeGrafter"/>
</dbReference>
<dbReference type="Gene3D" id="1.10.10.10">
    <property type="entry name" value="Winged helix-like DNA-binding domain superfamily/Winged helix DNA-binding domain"/>
    <property type="match status" value="1"/>
</dbReference>
<dbReference type="GO" id="GO:0043200">
    <property type="term" value="P:response to amino acid"/>
    <property type="evidence" value="ECO:0007669"/>
    <property type="project" value="TreeGrafter"/>
</dbReference>
<dbReference type="InterPro" id="IPR019888">
    <property type="entry name" value="Tscrpt_reg_AsnC-like"/>
</dbReference>
<keyword evidence="3" id="KW-0804">Transcription</keyword>
<dbReference type="InterPro" id="IPR000485">
    <property type="entry name" value="AsnC-type_HTH_dom"/>
</dbReference>
<dbReference type="InterPro" id="IPR011008">
    <property type="entry name" value="Dimeric_a/b-barrel"/>
</dbReference>
<dbReference type="PANTHER" id="PTHR30154:SF34">
    <property type="entry name" value="TRANSCRIPTIONAL REGULATOR AZLB"/>
    <property type="match status" value="1"/>
</dbReference>
<protein>
    <submittedName>
        <fullName evidence="5">AsnC family transcriptional regulator</fullName>
    </submittedName>
</protein>
<dbReference type="InterPro" id="IPR036388">
    <property type="entry name" value="WH-like_DNA-bd_sf"/>
</dbReference>
<keyword evidence="6" id="KW-1185">Reference proteome</keyword>
<comment type="caution">
    <text evidence="5">The sequence shown here is derived from an EMBL/GenBank/DDBJ whole genome shotgun (WGS) entry which is preliminary data.</text>
</comment>